<feature type="compositionally biased region" description="Basic and acidic residues" evidence="1">
    <location>
        <begin position="153"/>
        <end position="163"/>
    </location>
</feature>
<comment type="caution">
    <text evidence="2">The sequence shown here is derived from an EMBL/GenBank/DDBJ whole genome shotgun (WGS) entry which is preliminary data.</text>
</comment>
<evidence type="ECO:0000256" key="1">
    <source>
        <dbReference type="SAM" id="MobiDB-lite"/>
    </source>
</evidence>
<name>A0AAV3XC49_9CYAN</name>
<sequence length="180" mass="20802">MKIYKQAQKAFDRYLSERCSKQEVPPHPIEVIKQKWQKVVDNLPAHLITANKISEIVEETFEPPAKKKVQIRTTTREKWEKLAREAGMTPDDYLEALLDNKLDNKLEADANNEESAEQQQQEEADWLEDVNTLVQEYDAGQRAAGNIETEIPDNGKRNIGNDRNDWYFSLISNEPNDSNT</sequence>
<dbReference type="EMBL" id="BLAY01000091">
    <property type="protein sequence ID" value="GET40472.1"/>
    <property type="molecule type" value="Genomic_DNA"/>
</dbReference>
<organism evidence="2 3">
    <name type="scientific">Microseira wollei NIES-4236</name>
    <dbReference type="NCBI Taxonomy" id="2530354"/>
    <lineage>
        <taxon>Bacteria</taxon>
        <taxon>Bacillati</taxon>
        <taxon>Cyanobacteriota</taxon>
        <taxon>Cyanophyceae</taxon>
        <taxon>Oscillatoriophycideae</taxon>
        <taxon>Aerosakkonematales</taxon>
        <taxon>Aerosakkonemataceae</taxon>
        <taxon>Microseira</taxon>
    </lineage>
</organism>
<keyword evidence="3" id="KW-1185">Reference proteome</keyword>
<reference evidence="2" key="1">
    <citation type="submission" date="2019-10" db="EMBL/GenBank/DDBJ databases">
        <title>Draft genome sequece of Microseira wollei NIES-4236.</title>
        <authorList>
            <person name="Yamaguchi H."/>
            <person name="Suzuki S."/>
            <person name="Kawachi M."/>
        </authorList>
    </citation>
    <scope>NUCLEOTIDE SEQUENCE</scope>
    <source>
        <strain evidence="2">NIES-4236</strain>
    </source>
</reference>
<feature type="region of interest" description="Disordered" evidence="1">
    <location>
        <begin position="104"/>
        <end position="124"/>
    </location>
</feature>
<evidence type="ECO:0000313" key="2">
    <source>
        <dbReference type="EMBL" id="GET40472.1"/>
    </source>
</evidence>
<dbReference type="Proteomes" id="UP001050975">
    <property type="component" value="Unassembled WGS sequence"/>
</dbReference>
<feature type="compositionally biased region" description="Acidic residues" evidence="1">
    <location>
        <begin position="110"/>
        <end position="124"/>
    </location>
</feature>
<dbReference type="AlphaFoldDB" id="A0AAV3XC49"/>
<protein>
    <submittedName>
        <fullName evidence="2">Uncharacterized protein</fullName>
    </submittedName>
</protein>
<feature type="region of interest" description="Disordered" evidence="1">
    <location>
        <begin position="137"/>
        <end position="163"/>
    </location>
</feature>
<accession>A0AAV3XC49</accession>
<gene>
    <name evidence="2" type="ORF">MiSe_52810</name>
</gene>
<evidence type="ECO:0000313" key="3">
    <source>
        <dbReference type="Proteomes" id="UP001050975"/>
    </source>
</evidence>
<dbReference type="RefSeq" id="WP_226586311.1">
    <property type="nucleotide sequence ID" value="NZ_BLAY01000091.1"/>
</dbReference>
<proteinExistence type="predicted"/>